<evidence type="ECO:0000256" key="3">
    <source>
        <dbReference type="ARBA" id="ARBA00022741"/>
    </source>
</evidence>
<evidence type="ECO:0000259" key="6">
    <source>
        <dbReference type="Pfam" id="PF00069"/>
    </source>
</evidence>
<evidence type="ECO:0000313" key="8">
    <source>
        <dbReference type="Proteomes" id="UP000823775"/>
    </source>
</evidence>
<dbReference type="GO" id="GO:0016301">
    <property type="term" value="F:kinase activity"/>
    <property type="evidence" value="ECO:0007669"/>
    <property type="project" value="UniProtKB-KW"/>
</dbReference>
<dbReference type="SUPFAM" id="SSF56112">
    <property type="entry name" value="Protein kinase-like (PK-like)"/>
    <property type="match status" value="1"/>
</dbReference>
<evidence type="ECO:0000256" key="4">
    <source>
        <dbReference type="ARBA" id="ARBA00022777"/>
    </source>
</evidence>
<evidence type="ECO:0000256" key="1">
    <source>
        <dbReference type="ARBA" id="ARBA00022527"/>
    </source>
</evidence>
<gene>
    <name evidence="7" type="primary">CIPK16_4</name>
    <name evidence="7" type="ORF">HAX54_044214</name>
</gene>
<proteinExistence type="predicted"/>
<dbReference type="Pfam" id="PF00069">
    <property type="entry name" value="Pkinase"/>
    <property type="match status" value="1"/>
</dbReference>
<evidence type="ECO:0000256" key="5">
    <source>
        <dbReference type="ARBA" id="ARBA00022840"/>
    </source>
</evidence>
<keyword evidence="1" id="KW-0723">Serine/threonine-protein kinase</keyword>
<dbReference type="InterPro" id="IPR011009">
    <property type="entry name" value="Kinase-like_dom_sf"/>
</dbReference>
<keyword evidence="2" id="KW-0808">Transferase</keyword>
<sequence>MEDPIDQSKQETDQLMDGARSIIFGKYEMGAIRTRNICQGEGMMSKSLRNFYHALSSTPKTSELKEVMATKQKIFVVMEYVRGGELFAGVANGKLKEDVARKYFQQLISAVDFAIAAVVFHRFEA</sequence>
<keyword evidence="8" id="KW-1185">Reference proteome</keyword>
<dbReference type="Gene3D" id="1.10.510.10">
    <property type="entry name" value="Transferase(Phosphotransferase) domain 1"/>
    <property type="match status" value="1"/>
</dbReference>
<dbReference type="PANTHER" id="PTHR43895:SF162">
    <property type="entry name" value="CBL-INTERACTING SERINE_THREONINE-PROTEIN KINASE 25"/>
    <property type="match status" value="1"/>
</dbReference>
<evidence type="ECO:0000256" key="2">
    <source>
        <dbReference type="ARBA" id="ARBA00022679"/>
    </source>
</evidence>
<protein>
    <submittedName>
        <fullName evidence="7">CBL-interacting serine/threonine-protein kinase 16</fullName>
    </submittedName>
</protein>
<feature type="domain" description="Protein kinase" evidence="6">
    <location>
        <begin position="56"/>
        <end position="122"/>
    </location>
</feature>
<dbReference type="InterPro" id="IPR000719">
    <property type="entry name" value="Prot_kinase_dom"/>
</dbReference>
<dbReference type="EMBL" id="JACEIK010000672">
    <property type="protein sequence ID" value="MCD7460684.1"/>
    <property type="molecule type" value="Genomic_DNA"/>
</dbReference>
<accession>A0ABS8SPH5</accession>
<organism evidence="7 8">
    <name type="scientific">Datura stramonium</name>
    <name type="common">Jimsonweed</name>
    <name type="synonym">Common thornapple</name>
    <dbReference type="NCBI Taxonomy" id="4076"/>
    <lineage>
        <taxon>Eukaryota</taxon>
        <taxon>Viridiplantae</taxon>
        <taxon>Streptophyta</taxon>
        <taxon>Embryophyta</taxon>
        <taxon>Tracheophyta</taxon>
        <taxon>Spermatophyta</taxon>
        <taxon>Magnoliopsida</taxon>
        <taxon>eudicotyledons</taxon>
        <taxon>Gunneridae</taxon>
        <taxon>Pentapetalae</taxon>
        <taxon>asterids</taxon>
        <taxon>lamiids</taxon>
        <taxon>Solanales</taxon>
        <taxon>Solanaceae</taxon>
        <taxon>Solanoideae</taxon>
        <taxon>Datureae</taxon>
        <taxon>Datura</taxon>
    </lineage>
</organism>
<dbReference type="PANTHER" id="PTHR43895">
    <property type="entry name" value="CALCIUM/CALMODULIN-DEPENDENT PROTEIN KINASE KINASE-RELATED"/>
    <property type="match status" value="1"/>
</dbReference>
<dbReference type="Proteomes" id="UP000823775">
    <property type="component" value="Unassembled WGS sequence"/>
</dbReference>
<evidence type="ECO:0000313" key="7">
    <source>
        <dbReference type="EMBL" id="MCD7460684.1"/>
    </source>
</evidence>
<reference evidence="7 8" key="1">
    <citation type="journal article" date="2021" name="BMC Genomics">
        <title>Datura genome reveals duplications of psychoactive alkaloid biosynthetic genes and high mutation rate following tissue culture.</title>
        <authorList>
            <person name="Rajewski A."/>
            <person name="Carter-House D."/>
            <person name="Stajich J."/>
            <person name="Litt A."/>
        </authorList>
    </citation>
    <scope>NUCLEOTIDE SEQUENCE [LARGE SCALE GENOMIC DNA]</scope>
    <source>
        <strain evidence="7">AR-01</strain>
    </source>
</reference>
<keyword evidence="3" id="KW-0547">Nucleotide-binding</keyword>
<keyword evidence="5" id="KW-0067">ATP-binding</keyword>
<comment type="caution">
    <text evidence="7">The sequence shown here is derived from an EMBL/GenBank/DDBJ whole genome shotgun (WGS) entry which is preliminary data.</text>
</comment>
<keyword evidence="4 7" id="KW-0418">Kinase</keyword>
<name>A0ABS8SPH5_DATST</name>